<dbReference type="AlphaFoldDB" id="A0A1X2HH71"/>
<reference evidence="2 3" key="1">
    <citation type="submission" date="2016-07" db="EMBL/GenBank/DDBJ databases">
        <title>Pervasive Adenine N6-methylation of Active Genes in Fungi.</title>
        <authorList>
            <consortium name="DOE Joint Genome Institute"/>
            <person name="Mondo S.J."/>
            <person name="Dannebaum R.O."/>
            <person name="Kuo R.C."/>
            <person name="Labutti K."/>
            <person name="Haridas S."/>
            <person name="Kuo A."/>
            <person name="Salamov A."/>
            <person name="Ahrendt S.R."/>
            <person name="Lipzen A."/>
            <person name="Sullivan W."/>
            <person name="Andreopoulos W.B."/>
            <person name="Clum A."/>
            <person name="Lindquist E."/>
            <person name="Daum C."/>
            <person name="Ramamoorthy G.K."/>
            <person name="Gryganskyi A."/>
            <person name="Culley D."/>
            <person name="Magnuson J.K."/>
            <person name="James T.Y."/>
            <person name="O'Malley M.A."/>
            <person name="Stajich J.E."/>
            <person name="Spatafora J.W."/>
            <person name="Visel A."/>
            <person name="Grigoriev I.V."/>
        </authorList>
    </citation>
    <scope>NUCLEOTIDE SEQUENCE [LARGE SCALE GENOMIC DNA]</scope>
    <source>
        <strain evidence="2 3">NRRL 1336</strain>
    </source>
</reference>
<keyword evidence="1" id="KW-0472">Membrane</keyword>
<feature type="transmembrane region" description="Helical" evidence="1">
    <location>
        <begin position="94"/>
        <end position="119"/>
    </location>
</feature>
<dbReference type="EMBL" id="MCGE01000063">
    <property type="protein sequence ID" value="ORY98407.1"/>
    <property type="molecule type" value="Genomic_DNA"/>
</dbReference>
<proteinExistence type="predicted"/>
<accession>A0A1X2HH71</accession>
<sequence length="120" mass="14126">MSTVAKKKRQTCNRNIFYFFYGRLYLVAYELDFSASVALIKLYILWIKLVITLRIALGDIFGIVFVNKNIYIYILYILSFLVFVNAHTTTHIYIYMYIYCISVLYCLCFNVCLSCSLSLK</sequence>
<name>A0A1X2HH71_9FUNG</name>
<organism evidence="2 3">
    <name type="scientific">Absidia repens</name>
    <dbReference type="NCBI Taxonomy" id="90262"/>
    <lineage>
        <taxon>Eukaryota</taxon>
        <taxon>Fungi</taxon>
        <taxon>Fungi incertae sedis</taxon>
        <taxon>Mucoromycota</taxon>
        <taxon>Mucoromycotina</taxon>
        <taxon>Mucoromycetes</taxon>
        <taxon>Mucorales</taxon>
        <taxon>Cunninghamellaceae</taxon>
        <taxon>Absidia</taxon>
    </lineage>
</organism>
<evidence type="ECO:0000256" key="1">
    <source>
        <dbReference type="SAM" id="Phobius"/>
    </source>
</evidence>
<keyword evidence="1" id="KW-0812">Transmembrane</keyword>
<feature type="transmembrane region" description="Helical" evidence="1">
    <location>
        <begin position="70"/>
        <end position="88"/>
    </location>
</feature>
<gene>
    <name evidence="2" type="ORF">BCR42DRAFT_215154</name>
</gene>
<dbReference type="Proteomes" id="UP000193560">
    <property type="component" value="Unassembled WGS sequence"/>
</dbReference>
<comment type="caution">
    <text evidence="2">The sequence shown here is derived from an EMBL/GenBank/DDBJ whole genome shotgun (WGS) entry which is preliminary data.</text>
</comment>
<protein>
    <submittedName>
        <fullName evidence="2">Uncharacterized protein</fullName>
    </submittedName>
</protein>
<evidence type="ECO:0000313" key="3">
    <source>
        <dbReference type="Proteomes" id="UP000193560"/>
    </source>
</evidence>
<keyword evidence="1" id="KW-1133">Transmembrane helix</keyword>
<keyword evidence="3" id="KW-1185">Reference proteome</keyword>
<evidence type="ECO:0000313" key="2">
    <source>
        <dbReference type="EMBL" id="ORY98407.1"/>
    </source>
</evidence>